<dbReference type="RefSeq" id="WP_216826387.1">
    <property type="nucleotide sequence ID" value="NZ_CP031165.1"/>
</dbReference>
<sequence>MSSFRWIGNHPGIDLVNTVEAPSPGALVDLLPDWTSVQRWAVEAQLVERSVVGDDEAEGERAAAAHATVVALRDSLRDVLDDKAPSDHLDAHLAAVPVRLTTAAGPPWVGPLPDADPLDLVLVATALAVVEAAGLPRERVRTCASHDCVLHFHDTTRGGGRRWCDMATCGNRAKQAAHTRRQHGSG</sequence>
<feature type="domain" description="Zinc finger CGNR" evidence="1">
    <location>
        <begin position="139"/>
        <end position="182"/>
    </location>
</feature>
<reference evidence="2 3" key="1">
    <citation type="submission" date="2018-09" db="EMBL/GenBank/DDBJ databases">
        <title>Complete genome sequence of Euzebya sp. DY32-46 isolated from seawater of Pacific Ocean.</title>
        <authorList>
            <person name="Xu L."/>
            <person name="Wu Y.-H."/>
            <person name="Xu X.-W."/>
        </authorList>
    </citation>
    <scope>NUCLEOTIDE SEQUENCE [LARGE SCALE GENOMIC DNA]</scope>
    <source>
        <strain evidence="2 3">DY32-46</strain>
    </source>
</reference>
<gene>
    <name evidence="2" type="ORF">DVS28_a0887</name>
</gene>
<dbReference type="InterPro" id="IPR010852">
    <property type="entry name" value="ABATE"/>
</dbReference>
<organism evidence="2 3">
    <name type="scientific">Euzebya pacifica</name>
    <dbReference type="NCBI Taxonomy" id="1608957"/>
    <lineage>
        <taxon>Bacteria</taxon>
        <taxon>Bacillati</taxon>
        <taxon>Actinomycetota</taxon>
        <taxon>Nitriliruptoria</taxon>
        <taxon>Euzebyales</taxon>
    </lineage>
</organism>
<evidence type="ECO:0000313" key="2">
    <source>
        <dbReference type="EMBL" id="AXV05588.1"/>
    </source>
</evidence>
<keyword evidence="3" id="KW-1185">Reference proteome</keyword>
<dbReference type="KEGG" id="euz:DVS28_a0887"/>
<dbReference type="Proteomes" id="UP000264006">
    <property type="component" value="Chromosome"/>
</dbReference>
<dbReference type="InterPro" id="IPR021005">
    <property type="entry name" value="Znf_CGNR"/>
</dbReference>
<dbReference type="SUPFAM" id="SSF160904">
    <property type="entry name" value="Jann2411-like"/>
    <property type="match status" value="1"/>
</dbReference>
<accession>A0A346XTP1</accession>
<name>A0A346XTP1_9ACTN</name>
<dbReference type="PANTHER" id="PTHR35525:SF3">
    <property type="entry name" value="BLL6575 PROTEIN"/>
    <property type="match status" value="1"/>
</dbReference>
<dbReference type="AlphaFoldDB" id="A0A346XTP1"/>
<dbReference type="EMBL" id="CP031165">
    <property type="protein sequence ID" value="AXV05588.1"/>
    <property type="molecule type" value="Genomic_DNA"/>
</dbReference>
<protein>
    <recommendedName>
        <fullName evidence="1">Zinc finger CGNR domain-containing protein</fullName>
    </recommendedName>
</protein>
<dbReference type="Pfam" id="PF11706">
    <property type="entry name" value="zf-CGNR"/>
    <property type="match status" value="1"/>
</dbReference>
<evidence type="ECO:0000313" key="3">
    <source>
        <dbReference type="Proteomes" id="UP000264006"/>
    </source>
</evidence>
<proteinExistence type="predicted"/>
<dbReference type="Gene3D" id="1.10.3300.10">
    <property type="entry name" value="Jann2411-like domain"/>
    <property type="match status" value="1"/>
</dbReference>
<evidence type="ECO:0000259" key="1">
    <source>
        <dbReference type="Pfam" id="PF11706"/>
    </source>
</evidence>
<dbReference type="PANTHER" id="PTHR35525">
    <property type="entry name" value="BLL6575 PROTEIN"/>
    <property type="match status" value="1"/>
</dbReference>
<dbReference type="InterPro" id="IPR023286">
    <property type="entry name" value="ABATE_dom_sf"/>
</dbReference>